<feature type="transmembrane region" description="Helical" evidence="7">
    <location>
        <begin position="39"/>
        <end position="61"/>
    </location>
</feature>
<dbReference type="Proteomes" id="UP000054408">
    <property type="component" value="Unassembled WGS sequence"/>
</dbReference>
<dbReference type="InterPro" id="IPR003864">
    <property type="entry name" value="CSC1/OSCA1-like_7TM"/>
</dbReference>
<gene>
    <name evidence="11" type="ORF">AMSG_12035</name>
</gene>
<feature type="domain" description="CSC1/OSCA1-like N-terminal transmembrane" evidence="9">
    <location>
        <begin position="49"/>
        <end position="126"/>
    </location>
</feature>
<feature type="transmembrane region" description="Helical" evidence="7">
    <location>
        <begin position="536"/>
        <end position="556"/>
    </location>
</feature>
<dbReference type="GeneID" id="25569950"/>
<feature type="transmembrane region" description="Helical" evidence="7">
    <location>
        <begin position="147"/>
        <end position="169"/>
    </location>
</feature>
<keyword evidence="12" id="KW-1185">Reference proteome</keyword>
<dbReference type="OrthoDB" id="1689567at2759"/>
<keyword evidence="4 7" id="KW-0812">Transmembrane</keyword>
<evidence type="ECO:0000313" key="11">
    <source>
        <dbReference type="EMBL" id="KNC51079.1"/>
    </source>
</evidence>
<protein>
    <recommendedName>
        <fullName evidence="13">CSC1/OSCA1-like 7TM region domain-containing protein</fullName>
    </recommendedName>
</protein>
<name>A0A0L0DFL6_THETB</name>
<evidence type="ECO:0000256" key="5">
    <source>
        <dbReference type="ARBA" id="ARBA00022989"/>
    </source>
</evidence>
<evidence type="ECO:0000259" key="10">
    <source>
        <dbReference type="Pfam" id="PF14703"/>
    </source>
</evidence>
<sequence>MPWQALGGSAPPAPPAPPAPAAFVQPTQVPCFSTDASGMVLVISAAGAMFAAGLVLWLVVLRRRFPHVYFFKPHNRRPTAYRSWATQAWSSSFTEFEELCGLDAALYLRTQAYLMWFLGLLSVVTTLHDCLFQYTTAVHIAIASPRLWPMVAVTCLTAAATAALLFRIGDMYLDARRHHLARKVVQNQSVYMLGLPTSVVDPAALATALAAHFRSLDTLHAWVAIDWYAAASAYRRLDAARAGLRLTHALLDSASGDSRDNRDNDAAALEHAPLLAHSAAPPPRTISRCICRGCCCVRVDAGSHFEDAASDAAVELRATLLSHTACGTGVGFATFATPRQAWRATNERFAATLARENLSPDEASIVAALEHGSVAIRMAPDPQDIIWDNLSVSWSSKKLRQAANYAILIALMLFWQIPVGLLLSLNVVIEHSSAFSSLGDKPGAHMVFAYLIPSLLLIGFRVGLPYILMALAVPERFHFKSTMERAVLKKYFWFLIANTLVLPMLVTSTSSAASQLHDMTSKDVLRRLAASLGNSSSFFMSYVIIVTLVVTVARFFRTGPILLYLWKTSGKYASLPSDALASLLGEPEAFEYYVEWVDGISIFTVALTYATIAPLIVPTALMYFVCKHFADRYNLLFVHPKSMSREAP</sequence>
<evidence type="ECO:0000256" key="7">
    <source>
        <dbReference type="SAM" id="Phobius"/>
    </source>
</evidence>
<feature type="domain" description="CSC1/OSCA1-like cytosolic" evidence="10">
    <location>
        <begin position="261"/>
        <end position="389"/>
    </location>
</feature>
<dbReference type="EMBL" id="GL349464">
    <property type="protein sequence ID" value="KNC51079.1"/>
    <property type="molecule type" value="Genomic_DNA"/>
</dbReference>
<dbReference type="Pfam" id="PF14703">
    <property type="entry name" value="PHM7_cyt"/>
    <property type="match status" value="1"/>
</dbReference>
<dbReference type="OMA" id="TISRCIC"/>
<keyword evidence="3" id="KW-0813">Transport</keyword>
<feature type="domain" description="CSC1/OSCA1-like 7TM region" evidence="8">
    <location>
        <begin position="400"/>
        <end position="640"/>
    </location>
</feature>
<evidence type="ECO:0000256" key="2">
    <source>
        <dbReference type="ARBA" id="ARBA00007779"/>
    </source>
</evidence>
<keyword evidence="6 7" id="KW-0472">Membrane</keyword>
<evidence type="ECO:0000256" key="1">
    <source>
        <dbReference type="ARBA" id="ARBA00004141"/>
    </source>
</evidence>
<comment type="similarity">
    <text evidence="2">Belongs to the CSC1 (TC 1.A.17) family.</text>
</comment>
<evidence type="ECO:0000256" key="4">
    <source>
        <dbReference type="ARBA" id="ARBA00022692"/>
    </source>
</evidence>
<feature type="transmembrane region" description="Helical" evidence="7">
    <location>
        <begin position="113"/>
        <end position="135"/>
    </location>
</feature>
<reference evidence="11 12" key="1">
    <citation type="submission" date="2010-05" db="EMBL/GenBank/DDBJ databases">
        <title>The Genome Sequence of Thecamonas trahens ATCC 50062.</title>
        <authorList>
            <consortium name="The Broad Institute Genome Sequencing Platform"/>
            <person name="Russ C."/>
            <person name="Cuomo C."/>
            <person name="Shea T."/>
            <person name="Young S.K."/>
            <person name="Zeng Q."/>
            <person name="Koehrsen M."/>
            <person name="Haas B."/>
            <person name="Borodovsky M."/>
            <person name="Guigo R."/>
            <person name="Alvarado L."/>
            <person name="Berlin A."/>
            <person name="Bochicchio J."/>
            <person name="Borenstein D."/>
            <person name="Chapman S."/>
            <person name="Chen Z."/>
            <person name="Freedman E."/>
            <person name="Gellesch M."/>
            <person name="Goldberg J."/>
            <person name="Griggs A."/>
            <person name="Gujja S."/>
            <person name="Heilman E."/>
            <person name="Heiman D."/>
            <person name="Hepburn T."/>
            <person name="Howarth C."/>
            <person name="Jen D."/>
            <person name="Larson L."/>
            <person name="Mehta T."/>
            <person name="Park D."/>
            <person name="Pearson M."/>
            <person name="Roberts A."/>
            <person name="Saif S."/>
            <person name="Shenoy N."/>
            <person name="Sisk P."/>
            <person name="Stolte C."/>
            <person name="Sykes S."/>
            <person name="Thomson T."/>
            <person name="Walk T."/>
            <person name="White J."/>
            <person name="Yandava C."/>
            <person name="Burger G."/>
            <person name="Gray M.W."/>
            <person name="Holland P.W.H."/>
            <person name="King N."/>
            <person name="Lang F.B.F."/>
            <person name="Roger A.J."/>
            <person name="Ruiz-Trillo I."/>
            <person name="Lander E."/>
            <person name="Nusbaum C."/>
        </authorList>
    </citation>
    <scope>NUCLEOTIDE SEQUENCE [LARGE SCALE GENOMIC DNA]</scope>
    <source>
        <strain evidence="11 12">ATCC 50062</strain>
    </source>
</reference>
<feature type="transmembrane region" description="Helical" evidence="7">
    <location>
        <begin position="405"/>
        <end position="427"/>
    </location>
</feature>
<dbReference type="InterPro" id="IPR045122">
    <property type="entry name" value="Csc1-like"/>
</dbReference>
<evidence type="ECO:0000256" key="6">
    <source>
        <dbReference type="ARBA" id="ARBA00023136"/>
    </source>
</evidence>
<dbReference type="GO" id="GO:0005886">
    <property type="term" value="C:plasma membrane"/>
    <property type="evidence" value="ECO:0007669"/>
    <property type="project" value="TreeGrafter"/>
</dbReference>
<dbReference type="PANTHER" id="PTHR13018">
    <property type="entry name" value="PROBABLE MEMBRANE PROTEIN DUF221-RELATED"/>
    <property type="match status" value="1"/>
</dbReference>
<keyword evidence="5 7" id="KW-1133">Transmembrane helix</keyword>
<evidence type="ECO:0000256" key="3">
    <source>
        <dbReference type="ARBA" id="ARBA00022448"/>
    </source>
</evidence>
<organism evidence="11 12">
    <name type="scientific">Thecamonas trahens ATCC 50062</name>
    <dbReference type="NCBI Taxonomy" id="461836"/>
    <lineage>
        <taxon>Eukaryota</taxon>
        <taxon>Apusozoa</taxon>
        <taxon>Apusomonadida</taxon>
        <taxon>Apusomonadidae</taxon>
        <taxon>Thecamonas</taxon>
    </lineage>
</organism>
<dbReference type="eggNOG" id="KOG1134">
    <property type="taxonomic scope" value="Eukaryota"/>
</dbReference>
<dbReference type="GO" id="GO:0005227">
    <property type="term" value="F:calcium-activated cation channel activity"/>
    <property type="evidence" value="ECO:0007669"/>
    <property type="project" value="InterPro"/>
</dbReference>
<evidence type="ECO:0000259" key="9">
    <source>
        <dbReference type="Pfam" id="PF13967"/>
    </source>
</evidence>
<evidence type="ECO:0000259" key="8">
    <source>
        <dbReference type="Pfam" id="PF02714"/>
    </source>
</evidence>
<feature type="transmembrane region" description="Helical" evidence="7">
    <location>
        <begin position="492"/>
        <end position="516"/>
    </location>
</feature>
<dbReference type="RefSeq" id="XP_013756566.1">
    <property type="nucleotide sequence ID" value="XM_013901112.1"/>
</dbReference>
<evidence type="ECO:0000313" key="12">
    <source>
        <dbReference type="Proteomes" id="UP000054408"/>
    </source>
</evidence>
<dbReference type="AlphaFoldDB" id="A0A0L0DFL6"/>
<dbReference type="InterPro" id="IPR027815">
    <property type="entry name" value="CSC1/OSCA1-like_cyt"/>
</dbReference>
<dbReference type="InterPro" id="IPR032880">
    <property type="entry name" value="CSC1/OSCA1-like_N"/>
</dbReference>
<dbReference type="Pfam" id="PF13967">
    <property type="entry name" value="RSN1_TM"/>
    <property type="match status" value="1"/>
</dbReference>
<dbReference type="PANTHER" id="PTHR13018:SF5">
    <property type="entry name" value="RE44586P"/>
    <property type="match status" value="1"/>
</dbReference>
<comment type="subcellular location">
    <subcellularLocation>
        <location evidence="1">Membrane</location>
        <topology evidence="1">Multi-pass membrane protein</topology>
    </subcellularLocation>
</comment>
<proteinExistence type="inferred from homology"/>
<feature type="transmembrane region" description="Helical" evidence="7">
    <location>
        <begin position="447"/>
        <end position="471"/>
    </location>
</feature>
<accession>A0A0L0DFL6</accession>
<evidence type="ECO:0008006" key="13">
    <source>
        <dbReference type="Google" id="ProtNLM"/>
    </source>
</evidence>
<dbReference type="STRING" id="461836.A0A0L0DFL6"/>
<dbReference type="Pfam" id="PF02714">
    <property type="entry name" value="RSN1_7TM"/>
    <property type="match status" value="1"/>
</dbReference>